<evidence type="ECO:0000256" key="1">
    <source>
        <dbReference type="ARBA" id="ARBA00022527"/>
    </source>
</evidence>
<dbReference type="SMART" id="SM00220">
    <property type="entry name" value="S_TKc"/>
    <property type="match status" value="1"/>
</dbReference>
<keyword evidence="2" id="KW-0808">Transferase</keyword>
<accession>A0A2G8L143</accession>
<dbReference type="InterPro" id="IPR000719">
    <property type="entry name" value="Prot_kinase_dom"/>
</dbReference>
<reference evidence="9 10" key="1">
    <citation type="journal article" date="2017" name="PLoS Biol.">
        <title>The sea cucumber genome provides insights into morphological evolution and visceral regeneration.</title>
        <authorList>
            <person name="Zhang X."/>
            <person name="Sun L."/>
            <person name="Yuan J."/>
            <person name="Sun Y."/>
            <person name="Gao Y."/>
            <person name="Zhang L."/>
            <person name="Li S."/>
            <person name="Dai H."/>
            <person name="Hamel J.F."/>
            <person name="Liu C."/>
            <person name="Yu Y."/>
            <person name="Liu S."/>
            <person name="Lin W."/>
            <person name="Guo K."/>
            <person name="Jin S."/>
            <person name="Xu P."/>
            <person name="Storey K.B."/>
            <person name="Huan P."/>
            <person name="Zhang T."/>
            <person name="Zhou Y."/>
            <person name="Zhang J."/>
            <person name="Lin C."/>
            <person name="Li X."/>
            <person name="Xing L."/>
            <person name="Huo D."/>
            <person name="Sun M."/>
            <person name="Wang L."/>
            <person name="Mercier A."/>
            <person name="Li F."/>
            <person name="Yang H."/>
            <person name="Xiang J."/>
        </authorList>
    </citation>
    <scope>NUCLEOTIDE SEQUENCE [LARGE SCALE GENOMIC DNA]</scope>
    <source>
        <strain evidence="9">Shaxun</strain>
        <tissue evidence="9">Muscle</tissue>
    </source>
</reference>
<dbReference type="PANTHER" id="PTHR24346">
    <property type="entry name" value="MAP/MICROTUBULE AFFINITY-REGULATING KINASE"/>
    <property type="match status" value="1"/>
</dbReference>
<comment type="caution">
    <text evidence="9">The sequence shown here is derived from an EMBL/GenBank/DDBJ whole genome shotgun (WGS) entry which is preliminary data.</text>
</comment>
<feature type="binding site" evidence="6">
    <location>
        <position position="68"/>
    </location>
    <ligand>
        <name>ATP</name>
        <dbReference type="ChEBI" id="CHEBI:30616"/>
    </ligand>
</feature>
<evidence type="ECO:0000259" key="8">
    <source>
        <dbReference type="PROSITE" id="PS50011"/>
    </source>
</evidence>
<dbReference type="EMBL" id="MRZV01000269">
    <property type="protein sequence ID" value="PIK53925.1"/>
    <property type="molecule type" value="Genomic_DNA"/>
</dbReference>
<dbReference type="Pfam" id="PF00069">
    <property type="entry name" value="Pkinase"/>
    <property type="match status" value="1"/>
</dbReference>
<keyword evidence="5 6" id="KW-0067">ATP-binding</keyword>
<evidence type="ECO:0000256" key="2">
    <source>
        <dbReference type="ARBA" id="ARBA00022679"/>
    </source>
</evidence>
<feature type="domain" description="Protein kinase" evidence="8">
    <location>
        <begin position="39"/>
        <end position="293"/>
    </location>
</feature>
<evidence type="ECO:0000256" key="3">
    <source>
        <dbReference type="ARBA" id="ARBA00022741"/>
    </source>
</evidence>
<dbReference type="FunFam" id="1.10.510.10:FF:000571">
    <property type="entry name" value="Maternal embryonic leucine zipper kinase"/>
    <property type="match status" value="1"/>
</dbReference>
<gene>
    <name evidence="9" type="ORF">BSL78_09147</name>
</gene>
<dbReference type="SUPFAM" id="SSF56112">
    <property type="entry name" value="Protein kinase-like (PK-like)"/>
    <property type="match status" value="1"/>
</dbReference>
<name>A0A2G8L143_STIJA</name>
<keyword evidence="10" id="KW-1185">Reference proteome</keyword>
<protein>
    <submittedName>
        <fullName evidence="9">Putative serine/threonine-protein kinase MARK1-like</fullName>
    </submittedName>
</protein>
<dbReference type="PROSITE" id="PS00108">
    <property type="entry name" value="PROTEIN_KINASE_ST"/>
    <property type="match status" value="1"/>
</dbReference>
<keyword evidence="3 6" id="KW-0547">Nucleotide-binding</keyword>
<dbReference type="InterPro" id="IPR017441">
    <property type="entry name" value="Protein_kinase_ATP_BS"/>
</dbReference>
<dbReference type="AlphaFoldDB" id="A0A2G8L143"/>
<dbReference type="Gene3D" id="1.10.510.10">
    <property type="entry name" value="Transferase(Phosphotransferase) domain 1"/>
    <property type="match status" value="1"/>
</dbReference>
<dbReference type="GO" id="GO:0050321">
    <property type="term" value="F:tau-protein kinase activity"/>
    <property type="evidence" value="ECO:0007669"/>
    <property type="project" value="TreeGrafter"/>
</dbReference>
<dbReference type="GO" id="GO:0005737">
    <property type="term" value="C:cytoplasm"/>
    <property type="evidence" value="ECO:0007669"/>
    <property type="project" value="TreeGrafter"/>
</dbReference>
<evidence type="ECO:0000313" key="10">
    <source>
        <dbReference type="Proteomes" id="UP000230750"/>
    </source>
</evidence>
<dbReference type="InterPro" id="IPR011009">
    <property type="entry name" value="Kinase-like_dom_sf"/>
</dbReference>
<evidence type="ECO:0000256" key="5">
    <source>
        <dbReference type="ARBA" id="ARBA00022840"/>
    </source>
</evidence>
<evidence type="ECO:0000256" key="4">
    <source>
        <dbReference type="ARBA" id="ARBA00022777"/>
    </source>
</evidence>
<organism evidence="9 10">
    <name type="scientific">Stichopus japonicus</name>
    <name type="common">Sea cucumber</name>
    <dbReference type="NCBI Taxonomy" id="307972"/>
    <lineage>
        <taxon>Eukaryota</taxon>
        <taxon>Metazoa</taxon>
        <taxon>Echinodermata</taxon>
        <taxon>Eleutherozoa</taxon>
        <taxon>Echinozoa</taxon>
        <taxon>Holothuroidea</taxon>
        <taxon>Aspidochirotacea</taxon>
        <taxon>Aspidochirotida</taxon>
        <taxon>Stichopodidae</taxon>
        <taxon>Apostichopus</taxon>
    </lineage>
</organism>
<dbReference type="GO" id="GO:0035556">
    <property type="term" value="P:intracellular signal transduction"/>
    <property type="evidence" value="ECO:0007669"/>
    <property type="project" value="TreeGrafter"/>
</dbReference>
<evidence type="ECO:0000256" key="6">
    <source>
        <dbReference type="PROSITE-ProRule" id="PRU10141"/>
    </source>
</evidence>
<dbReference type="InterPro" id="IPR008271">
    <property type="entry name" value="Ser/Thr_kinase_AS"/>
</dbReference>
<evidence type="ECO:0000313" key="9">
    <source>
        <dbReference type="EMBL" id="PIK53925.1"/>
    </source>
</evidence>
<dbReference type="GO" id="GO:0005524">
    <property type="term" value="F:ATP binding"/>
    <property type="evidence" value="ECO:0007669"/>
    <property type="project" value="UniProtKB-UniRule"/>
</dbReference>
<keyword evidence="4 9" id="KW-0418">Kinase</keyword>
<dbReference type="OrthoDB" id="541276at2759"/>
<dbReference type="PROSITE" id="PS50011">
    <property type="entry name" value="PROTEIN_KINASE_DOM"/>
    <property type="match status" value="1"/>
</dbReference>
<dbReference type="PANTHER" id="PTHR24346:SF82">
    <property type="entry name" value="KP78A-RELATED"/>
    <property type="match status" value="1"/>
</dbReference>
<proteinExistence type="inferred from homology"/>
<comment type="similarity">
    <text evidence="7">Belongs to the protein kinase superfamily.</text>
</comment>
<evidence type="ECO:0000256" key="7">
    <source>
        <dbReference type="RuleBase" id="RU000304"/>
    </source>
</evidence>
<dbReference type="PROSITE" id="PS00107">
    <property type="entry name" value="PROTEIN_KINASE_ATP"/>
    <property type="match status" value="1"/>
</dbReference>
<sequence length="365" mass="41546">MDVGRVHYTEETVDLERKENGCWIPRKKQNPLDCLGIGIEVVEDLGKGHFSKVKRVHCKKLNKDFAVKIISKQNVPKDYLEVFLPREITILQKIGHERLVSMEGALITNKHVFLLTEYLPNGDLQQFISTQGHLSEEESRRIFHQLLDAVTYIHSIDIVHRDIKCDNIYFDEDYNIKLGDFGLACVGADCELLTEACGSYGYAAPEIMEGEPYLGKRSDLWSMGVVLYAMLCGRLPFFDTTFDILLDSIYNPREKLRFHTKVSRDCRHFVRSMLNPDSLERIEVHELKAMDWLNKPIDTSTADYTSPAASMHSYTALVNSRNRRQSVAIDPTVEHGFAEHHQSKEDASANATVSDVLKALALRSA</sequence>
<dbReference type="STRING" id="307972.A0A2G8L143"/>
<keyword evidence="1 7" id="KW-0723">Serine/threonine-protein kinase</keyword>
<dbReference type="GO" id="GO:0000226">
    <property type="term" value="P:microtubule cytoskeleton organization"/>
    <property type="evidence" value="ECO:0007669"/>
    <property type="project" value="TreeGrafter"/>
</dbReference>
<dbReference type="Proteomes" id="UP000230750">
    <property type="component" value="Unassembled WGS sequence"/>
</dbReference>